<reference evidence="2 3" key="1">
    <citation type="submission" date="2018-02" db="EMBL/GenBank/DDBJ databases">
        <title>The genomes of Aspergillus section Nigri reveals drivers in fungal speciation.</title>
        <authorList>
            <consortium name="DOE Joint Genome Institute"/>
            <person name="Vesth T.C."/>
            <person name="Nybo J."/>
            <person name="Theobald S."/>
            <person name="Brandl J."/>
            <person name="Frisvad J.C."/>
            <person name="Nielsen K.F."/>
            <person name="Lyhne E.K."/>
            <person name="Kogle M.E."/>
            <person name="Kuo A."/>
            <person name="Riley R."/>
            <person name="Clum A."/>
            <person name="Nolan M."/>
            <person name="Lipzen A."/>
            <person name="Salamov A."/>
            <person name="Henrissat B."/>
            <person name="Wiebenga A."/>
            <person name="De vries R.P."/>
            <person name="Grigoriev I.V."/>
            <person name="Mortensen U.H."/>
            <person name="Andersen M.R."/>
            <person name="Baker S.E."/>
        </authorList>
    </citation>
    <scope>NUCLEOTIDE SEQUENCE [LARGE SCALE GENOMIC DNA]</scope>
    <source>
        <strain evidence="2 3">CBS 707.79</strain>
    </source>
</reference>
<evidence type="ECO:0000256" key="1">
    <source>
        <dbReference type="SAM" id="MobiDB-lite"/>
    </source>
</evidence>
<gene>
    <name evidence="2" type="ORF">BO71DRAFT_133326</name>
</gene>
<evidence type="ECO:0000313" key="3">
    <source>
        <dbReference type="Proteomes" id="UP000247810"/>
    </source>
</evidence>
<dbReference type="AlphaFoldDB" id="A0A319CV93"/>
<keyword evidence="3" id="KW-1185">Reference proteome</keyword>
<evidence type="ECO:0000313" key="2">
    <source>
        <dbReference type="EMBL" id="PYH88509.1"/>
    </source>
</evidence>
<organism evidence="2 3">
    <name type="scientific">Aspergillus ellipticus CBS 707.79</name>
    <dbReference type="NCBI Taxonomy" id="1448320"/>
    <lineage>
        <taxon>Eukaryota</taxon>
        <taxon>Fungi</taxon>
        <taxon>Dikarya</taxon>
        <taxon>Ascomycota</taxon>
        <taxon>Pezizomycotina</taxon>
        <taxon>Eurotiomycetes</taxon>
        <taxon>Eurotiomycetidae</taxon>
        <taxon>Eurotiales</taxon>
        <taxon>Aspergillaceae</taxon>
        <taxon>Aspergillus</taxon>
        <taxon>Aspergillus subgen. Circumdati</taxon>
    </lineage>
</organism>
<proteinExistence type="predicted"/>
<dbReference type="VEuPathDB" id="FungiDB:BO71DRAFT_133326"/>
<sequence length="144" mass="14266">MGGPAGLPRSASGVSGVSPGRAGSSPVSPSRGGSKLGTLGPLGSARSSPASQQGAGGEYLRPSLSGTGPSSFRSKLPHPVGLINDGIPVRHPLAVASGPPGRSAAHFRLGLSPPACYPSTAQPACDPLELLGMAIRNECSEYDN</sequence>
<feature type="region of interest" description="Disordered" evidence="1">
    <location>
        <begin position="1"/>
        <end position="84"/>
    </location>
</feature>
<feature type="compositionally biased region" description="Low complexity" evidence="1">
    <location>
        <begin position="9"/>
        <end position="33"/>
    </location>
</feature>
<protein>
    <submittedName>
        <fullName evidence="2">Uncharacterized protein</fullName>
    </submittedName>
</protein>
<dbReference type="EMBL" id="KZ826085">
    <property type="protein sequence ID" value="PYH88509.1"/>
    <property type="molecule type" value="Genomic_DNA"/>
</dbReference>
<dbReference type="Proteomes" id="UP000247810">
    <property type="component" value="Unassembled WGS sequence"/>
</dbReference>
<accession>A0A319CV93</accession>
<feature type="compositionally biased region" description="Polar residues" evidence="1">
    <location>
        <begin position="64"/>
        <end position="73"/>
    </location>
</feature>
<name>A0A319CV93_9EURO</name>